<keyword evidence="2 5" id="KW-0645">Protease</keyword>
<dbReference type="Pfam" id="PF00648">
    <property type="entry name" value="Peptidase_C2"/>
    <property type="match status" value="1"/>
</dbReference>
<dbReference type="RefSeq" id="WP_190909985.1">
    <property type="nucleotide sequence ID" value="NZ_JACJTA010000150.1"/>
</dbReference>
<evidence type="ECO:0000256" key="5">
    <source>
        <dbReference type="PROSITE-ProRule" id="PRU00239"/>
    </source>
</evidence>
<keyword evidence="4 5" id="KW-0788">Thiol protease</keyword>
<dbReference type="SMART" id="SM00230">
    <property type="entry name" value="CysPc"/>
    <property type="match status" value="1"/>
</dbReference>
<name>A0ABR8H1Z9_9CYAN</name>
<dbReference type="InterPro" id="IPR001300">
    <property type="entry name" value="Peptidase_C2_calpain_cat"/>
</dbReference>
<evidence type="ECO:0000256" key="3">
    <source>
        <dbReference type="ARBA" id="ARBA00022801"/>
    </source>
</evidence>
<evidence type="ECO:0000256" key="4">
    <source>
        <dbReference type="ARBA" id="ARBA00022807"/>
    </source>
</evidence>
<dbReference type="Gene3D" id="2.60.120.380">
    <property type="match status" value="1"/>
</dbReference>
<dbReference type="PANTHER" id="PTHR10183:SF379">
    <property type="entry name" value="CALPAIN-5"/>
    <property type="match status" value="1"/>
</dbReference>
<dbReference type="InterPro" id="IPR007280">
    <property type="entry name" value="Peptidase_C_arc/bac"/>
</dbReference>
<reference evidence="7 8" key="1">
    <citation type="journal article" date="2020" name="ISME J.">
        <title>Comparative genomics reveals insights into cyanobacterial evolution and habitat adaptation.</title>
        <authorList>
            <person name="Chen M.Y."/>
            <person name="Teng W.K."/>
            <person name="Zhao L."/>
            <person name="Hu C.X."/>
            <person name="Zhou Y.K."/>
            <person name="Han B.P."/>
            <person name="Song L.R."/>
            <person name="Shu W.S."/>
        </authorList>
    </citation>
    <scope>NUCLEOTIDE SEQUENCE [LARGE SCALE GENOMIC DNA]</scope>
    <source>
        <strain evidence="7 8">FACHB-248</strain>
    </source>
</reference>
<feature type="active site" evidence="5">
    <location>
        <position position="662"/>
    </location>
</feature>
<keyword evidence="8" id="KW-1185">Reference proteome</keyword>
<comment type="caution">
    <text evidence="7">The sequence shown here is derived from an EMBL/GenBank/DDBJ whole genome shotgun (WGS) entry which is preliminary data.</text>
</comment>
<evidence type="ECO:0000313" key="7">
    <source>
        <dbReference type="EMBL" id="MBD2609372.1"/>
    </source>
</evidence>
<evidence type="ECO:0000259" key="6">
    <source>
        <dbReference type="PROSITE" id="PS50203"/>
    </source>
</evidence>
<keyword evidence="3 5" id="KW-0378">Hydrolase</keyword>
<evidence type="ECO:0000256" key="1">
    <source>
        <dbReference type="ARBA" id="ARBA00007623"/>
    </source>
</evidence>
<dbReference type="SUPFAM" id="SSF54001">
    <property type="entry name" value="Cysteine proteinases"/>
    <property type="match status" value="1"/>
</dbReference>
<gene>
    <name evidence="7" type="ORF">H6G81_33995</name>
</gene>
<dbReference type="Pfam" id="PF04151">
    <property type="entry name" value="PPC"/>
    <property type="match status" value="1"/>
</dbReference>
<sequence>MPVDSVGNNLSTANSLKITSIKTISSEWVGKSDPNDYYTFNLSGRSSFNLALNDLSANADVQLLDKNGTVVTGSYSDSRNSESISTTLETGNYYIRVYQVGCANTSYKLSVSGNEAPQLLQFGTDKSSYQVGETVKLTNATVFDGNGVSDLAQVDFRLQKDGGNWDIISNVKQFSADSNINRASFNYSLSNLTAGKYQLWGKSYDQSGATSNTYQTSFSISGNEAPQLLQFGTDKSSYQVGETVKLTNATVFDGNGVSDLAQVDFRLQKDGGNWDIISNVKQFSADSNINRASFNYSLSNLTAGKYQLWGKSYDQSGATSNTYQTSFSILQPTPVVAKEIGDWFDQNIQDTGMRAATRLRFADNVLDRNDIISILREAKDNSVVDATEVKDLRTLVSNASYLKIPEYVRVLTNKVVNGDVANQKYQSNTLGNLDAGSSDVQLENLISKWFYGSDRPTTPYTYQYTSGSLFQNGISYQDIKQGVINDCFLLAGLAETAFRSPSTIENMFIDNGDNTFTVRFWQNGVADYVTVDRYLPTTDTGYLAYANKGSYYNNSTNELWVTLAEKAYAQINESGWIYQDNTNSYKGISHGGYTSDAFSQITGRNVSSFNALDFNSIVNAFNSGQLIGLATLGTGVASNIVPDHAYVLVGYNSSTQKFTLFNPWGIDNGSLKPGILELAWNEIASNFSYWDYTKTIST</sequence>
<accession>A0ABR8H1Z9</accession>
<dbReference type="SUPFAM" id="SSF89260">
    <property type="entry name" value="Collagen-binding domain"/>
    <property type="match status" value="1"/>
</dbReference>
<dbReference type="PANTHER" id="PTHR10183">
    <property type="entry name" value="CALPAIN"/>
    <property type="match status" value="1"/>
</dbReference>
<organism evidence="7 8">
    <name type="scientific">Scytonema hofmannii FACHB-248</name>
    <dbReference type="NCBI Taxonomy" id="1842502"/>
    <lineage>
        <taxon>Bacteria</taxon>
        <taxon>Bacillati</taxon>
        <taxon>Cyanobacteriota</taxon>
        <taxon>Cyanophyceae</taxon>
        <taxon>Nostocales</taxon>
        <taxon>Scytonemataceae</taxon>
        <taxon>Scytonema</taxon>
    </lineage>
</organism>
<dbReference type="InterPro" id="IPR022684">
    <property type="entry name" value="Calpain_cysteine_protease"/>
</dbReference>
<dbReference type="InterPro" id="IPR038765">
    <property type="entry name" value="Papain-like_cys_pep_sf"/>
</dbReference>
<evidence type="ECO:0000313" key="8">
    <source>
        <dbReference type="Proteomes" id="UP000660380"/>
    </source>
</evidence>
<comment type="similarity">
    <text evidence="1">Belongs to the peptidase C2 family.</text>
</comment>
<dbReference type="PROSITE" id="PS50203">
    <property type="entry name" value="CALPAIN_CAT"/>
    <property type="match status" value="1"/>
</dbReference>
<feature type="domain" description="Calpain catalytic" evidence="6">
    <location>
        <begin position="428"/>
        <end position="692"/>
    </location>
</feature>
<proteinExistence type="inferred from homology"/>
<feature type="active site" evidence="5">
    <location>
        <position position="487"/>
    </location>
</feature>
<protein>
    <submittedName>
        <fullName evidence="7">Pre-peptidase C-terminal domain-containing protein</fullName>
    </submittedName>
</protein>
<dbReference type="Proteomes" id="UP000660380">
    <property type="component" value="Unassembled WGS sequence"/>
</dbReference>
<dbReference type="EMBL" id="JACJTA010000150">
    <property type="protein sequence ID" value="MBD2609372.1"/>
    <property type="molecule type" value="Genomic_DNA"/>
</dbReference>
<evidence type="ECO:0000256" key="2">
    <source>
        <dbReference type="ARBA" id="ARBA00022670"/>
    </source>
</evidence>
<feature type="active site" evidence="5">
    <location>
        <position position="644"/>
    </location>
</feature>